<name>A0A3L8Q8X3_CHLGU</name>
<dbReference type="EMBL" id="QUSF01002303">
    <property type="protein sequence ID" value="RLV63623.1"/>
    <property type="molecule type" value="Genomic_DNA"/>
</dbReference>
<feature type="compositionally biased region" description="Basic and acidic residues" evidence="1">
    <location>
        <begin position="54"/>
        <end position="64"/>
    </location>
</feature>
<dbReference type="AlphaFoldDB" id="A0A3L8Q8X3"/>
<accession>A0A3L8Q8X3</accession>
<keyword evidence="4" id="KW-1185">Reference proteome</keyword>
<dbReference type="Proteomes" id="UP000276834">
    <property type="component" value="Unassembled WGS sequence"/>
</dbReference>
<sequence>MEVSKGTHGRAQGHGGQLHPRVPAGAAWLPETPIVSGCPPGAASPSPRTFRAAGHSDEDGDLAHGRGVPGVGGTPQGLERGAPRTAEGLRSREDPRDKHGTPGTGERPQGWDKDHKGGRGTPGKEKDAGGGPQ</sequence>
<feature type="region of interest" description="Disordered" evidence="1">
    <location>
        <begin position="1"/>
        <end position="133"/>
    </location>
</feature>
<reference evidence="3" key="2">
    <citation type="submission" date="2018-08" db="EMBL/GenBank/DDBJ databases">
        <authorList>
            <person name="Sabatino S.J."/>
        </authorList>
    </citation>
    <scope>NUCLEOTIDE SEQUENCE</scope>
    <source>
        <strain evidence="3">Red01</strain>
        <tissue evidence="3">Muscle</tissue>
    </source>
</reference>
<feature type="compositionally biased region" description="Basic and acidic residues" evidence="1">
    <location>
        <begin position="109"/>
        <end position="133"/>
    </location>
</feature>
<gene>
    <name evidence="3" type="ORF">DV515_00018086</name>
    <name evidence="2" type="ORF">DV515_00018087</name>
</gene>
<protein>
    <submittedName>
        <fullName evidence="3">Uncharacterized protein</fullName>
    </submittedName>
</protein>
<organism evidence="3 4">
    <name type="scientific">Chloebia gouldiae</name>
    <name type="common">Gouldian finch</name>
    <name type="synonym">Erythrura gouldiae</name>
    <dbReference type="NCBI Taxonomy" id="44316"/>
    <lineage>
        <taxon>Eukaryota</taxon>
        <taxon>Metazoa</taxon>
        <taxon>Chordata</taxon>
        <taxon>Craniata</taxon>
        <taxon>Vertebrata</taxon>
        <taxon>Euteleostomi</taxon>
        <taxon>Archelosauria</taxon>
        <taxon>Archosauria</taxon>
        <taxon>Dinosauria</taxon>
        <taxon>Saurischia</taxon>
        <taxon>Theropoda</taxon>
        <taxon>Coelurosauria</taxon>
        <taxon>Aves</taxon>
        <taxon>Neognathae</taxon>
        <taxon>Neoaves</taxon>
        <taxon>Telluraves</taxon>
        <taxon>Australaves</taxon>
        <taxon>Passeriformes</taxon>
        <taxon>Passeroidea</taxon>
        <taxon>Passeridae</taxon>
        <taxon>Chloebia</taxon>
    </lineage>
</organism>
<dbReference type="EMBL" id="QUSF01002304">
    <property type="protein sequence ID" value="RLV63622.1"/>
    <property type="molecule type" value="Genomic_DNA"/>
</dbReference>
<evidence type="ECO:0000256" key="1">
    <source>
        <dbReference type="SAM" id="MobiDB-lite"/>
    </source>
</evidence>
<evidence type="ECO:0000313" key="2">
    <source>
        <dbReference type="EMBL" id="RLV63622.1"/>
    </source>
</evidence>
<feature type="compositionally biased region" description="Basic and acidic residues" evidence="1">
    <location>
        <begin position="87"/>
        <end position="100"/>
    </location>
</feature>
<feature type="compositionally biased region" description="Low complexity" evidence="1">
    <location>
        <begin position="36"/>
        <end position="47"/>
    </location>
</feature>
<evidence type="ECO:0000313" key="4">
    <source>
        <dbReference type="Proteomes" id="UP000276834"/>
    </source>
</evidence>
<evidence type="ECO:0000313" key="3">
    <source>
        <dbReference type="EMBL" id="RLV63623.1"/>
    </source>
</evidence>
<comment type="caution">
    <text evidence="3">The sequence shown here is derived from an EMBL/GenBank/DDBJ whole genome shotgun (WGS) entry which is preliminary data.</text>
</comment>
<reference evidence="3 4" key="1">
    <citation type="journal article" date="2018" name="Proc. R. Soc. B">
        <title>A non-coding region near Follistatin controls head colour polymorphism in the Gouldian finch.</title>
        <authorList>
            <person name="Toomey M.B."/>
            <person name="Marques C.I."/>
            <person name="Andrade P."/>
            <person name="Araujo P.M."/>
            <person name="Sabatino S."/>
            <person name="Gazda M.A."/>
            <person name="Afonso S."/>
            <person name="Lopes R.J."/>
            <person name="Corbo J.C."/>
            <person name="Carneiro M."/>
        </authorList>
    </citation>
    <scope>NUCLEOTIDE SEQUENCE [LARGE SCALE GENOMIC DNA]</scope>
    <source>
        <strain evidence="3">Red01</strain>
        <tissue evidence="3">Muscle</tissue>
    </source>
</reference>
<proteinExistence type="predicted"/>